<accession>A0ABX4K105</accession>
<gene>
    <name evidence="1" type="ORF">CRX47_02970</name>
</gene>
<evidence type="ECO:0000313" key="2">
    <source>
        <dbReference type="Proteomes" id="UP000223854"/>
    </source>
</evidence>
<dbReference type="EMBL" id="PDLH01000007">
    <property type="protein sequence ID" value="PHG98852.1"/>
    <property type="molecule type" value="Genomic_DNA"/>
</dbReference>
<keyword evidence="2" id="KW-1185">Reference proteome</keyword>
<comment type="caution">
    <text evidence="1">The sequence shown here is derived from an EMBL/GenBank/DDBJ whole genome shotgun (WGS) entry which is preliminary data.</text>
</comment>
<organism evidence="1 2">
    <name type="scientific">Clostridium sporogenes</name>
    <dbReference type="NCBI Taxonomy" id="1509"/>
    <lineage>
        <taxon>Bacteria</taxon>
        <taxon>Bacillati</taxon>
        <taxon>Bacillota</taxon>
        <taxon>Clostridia</taxon>
        <taxon>Eubacteriales</taxon>
        <taxon>Clostridiaceae</taxon>
        <taxon>Clostridium</taxon>
    </lineage>
</organism>
<sequence length="73" mass="8178">MYYIEYSNVGGIPTNYGQITLDSNIFNQFTTLPNIYNLSGTVIQASDNIVVTLGSRANAYNDMICYIDLKTKK</sequence>
<dbReference type="RefSeq" id="WP_098926890.1">
    <property type="nucleotide sequence ID" value="NZ_PDLH01000007.1"/>
</dbReference>
<protein>
    <submittedName>
        <fullName evidence="1">Uncharacterized protein</fullName>
    </submittedName>
</protein>
<reference evidence="1 2" key="1">
    <citation type="submission" date="2017-09" db="EMBL/GenBank/DDBJ databases">
        <title>FDA dAtabase for Regulatory Grade micrObial Sequences (FDA-ARGOS): Supporting development and validation of Infectious Disease Dx tests.</title>
        <authorList>
            <person name="Kerrigan L."/>
            <person name="Long C."/>
            <person name="Tallon L.J."/>
            <person name="Sadzewicz L."/>
            <person name="Ott S."/>
            <person name="Zhao X."/>
            <person name="Nagaraj S."/>
            <person name="Vavikolanu K."/>
            <person name="Aluvathingal J."/>
            <person name="Nadendla S."/>
            <person name="Sichtig H."/>
        </authorList>
    </citation>
    <scope>NUCLEOTIDE SEQUENCE [LARGE SCALE GENOMIC DNA]</scope>
    <source>
        <strain evidence="1 2">FDAARGOS_423</strain>
    </source>
</reference>
<proteinExistence type="predicted"/>
<evidence type="ECO:0000313" key="1">
    <source>
        <dbReference type="EMBL" id="PHG98852.1"/>
    </source>
</evidence>
<name>A0ABX4K105_CLOSG</name>
<dbReference type="Proteomes" id="UP000223854">
    <property type="component" value="Unassembled WGS sequence"/>
</dbReference>